<feature type="compositionally biased region" description="Polar residues" evidence="1">
    <location>
        <begin position="22"/>
        <end position="35"/>
    </location>
</feature>
<dbReference type="AlphaFoldDB" id="A0A8H6BXR7"/>
<evidence type="ECO:0000256" key="1">
    <source>
        <dbReference type="SAM" id="MobiDB-lite"/>
    </source>
</evidence>
<proteinExistence type="predicted"/>
<dbReference type="Proteomes" id="UP000536275">
    <property type="component" value="Unassembled WGS sequence"/>
</dbReference>
<dbReference type="EMBL" id="JABWAD010000059">
    <property type="protein sequence ID" value="KAF6065199.1"/>
    <property type="molecule type" value="Genomic_DNA"/>
</dbReference>
<feature type="region of interest" description="Disordered" evidence="1">
    <location>
        <begin position="1"/>
        <end position="35"/>
    </location>
</feature>
<gene>
    <name evidence="2" type="ORF">FOB64_004965</name>
</gene>
<feature type="compositionally biased region" description="Basic and acidic residues" evidence="1">
    <location>
        <begin position="1"/>
        <end position="13"/>
    </location>
</feature>
<evidence type="ECO:0000313" key="3">
    <source>
        <dbReference type="Proteomes" id="UP000536275"/>
    </source>
</evidence>
<accession>A0A8H6BXR7</accession>
<comment type="caution">
    <text evidence="2">The sequence shown here is derived from an EMBL/GenBank/DDBJ whole genome shotgun (WGS) entry which is preliminary data.</text>
</comment>
<protein>
    <submittedName>
        <fullName evidence="2">Uncharacterized protein</fullName>
    </submittedName>
</protein>
<evidence type="ECO:0000313" key="2">
    <source>
        <dbReference type="EMBL" id="KAF6065199.1"/>
    </source>
</evidence>
<name>A0A8H6BXR7_CANAX</name>
<reference evidence="2 3" key="1">
    <citation type="submission" date="2020-03" db="EMBL/GenBank/DDBJ databases">
        <title>FDA dAtabase for Regulatory Grade micrObial Sequences (FDA-ARGOS): Supporting development and validation of Infectious Disease Dx tests.</title>
        <authorList>
            <person name="Campos J."/>
            <person name="Goldberg B."/>
            <person name="Tallon L."/>
            <person name="Sadzewicz L."/>
            <person name="Vavikolanu K."/>
            <person name="Mehta A."/>
            <person name="Aluvathingal J."/>
            <person name="Nadendla S."/>
            <person name="Nandy P."/>
            <person name="Geyer C."/>
            <person name="Yan Y."/>
            <person name="Sichtig H."/>
        </authorList>
    </citation>
    <scope>NUCLEOTIDE SEQUENCE [LARGE SCALE GENOMIC DNA]</scope>
    <source>
        <strain evidence="2 3">FDAARGOS_656</strain>
    </source>
</reference>
<sequence length="101" mass="12110">MLLEWVLKEDAKQKQQNQQQNSDSTDNNGSSWTNELLNSNSLIDMNRQNDLIKLENEWCKYKDKREFEWLYDIVIGCLEPDITKRWDMEMINDQICTFSSI</sequence>
<organism evidence="2 3">
    <name type="scientific">Candida albicans</name>
    <name type="common">Yeast</name>
    <dbReference type="NCBI Taxonomy" id="5476"/>
    <lineage>
        <taxon>Eukaryota</taxon>
        <taxon>Fungi</taxon>
        <taxon>Dikarya</taxon>
        <taxon>Ascomycota</taxon>
        <taxon>Saccharomycotina</taxon>
        <taxon>Pichiomycetes</taxon>
        <taxon>Debaryomycetaceae</taxon>
        <taxon>Candida/Lodderomyces clade</taxon>
        <taxon>Candida</taxon>
    </lineage>
</organism>